<keyword evidence="5" id="KW-0547">Nucleotide-binding</keyword>
<dbReference type="SMART" id="SM00382">
    <property type="entry name" value="AAA"/>
    <property type="match status" value="1"/>
</dbReference>
<evidence type="ECO:0000256" key="7">
    <source>
        <dbReference type="ARBA" id="ARBA00022970"/>
    </source>
</evidence>
<protein>
    <submittedName>
        <fullName evidence="10">Glutamine transport ATP-binding protein GlnQ</fullName>
    </submittedName>
</protein>
<dbReference type="InterPro" id="IPR003593">
    <property type="entry name" value="AAA+_ATPase"/>
</dbReference>
<evidence type="ECO:0000256" key="3">
    <source>
        <dbReference type="ARBA" id="ARBA00022448"/>
    </source>
</evidence>
<dbReference type="InterPro" id="IPR017871">
    <property type="entry name" value="ABC_transporter-like_CS"/>
</dbReference>
<accession>A0A644VWL0</accession>
<keyword evidence="4" id="KW-1003">Cell membrane</keyword>
<dbReference type="EMBL" id="VSSQ01000476">
    <property type="protein sequence ID" value="MPL95647.1"/>
    <property type="molecule type" value="Genomic_DNA"/>
</dbReference>
<organism evidence="10">
    <name type="scientific">bioreactor metagenome</name>
    <dbReference type="NCBI Taxonomy" id="1076179"/>
    <lineage>
        <taxon>unclassified sequences</taxon>
        <taxon>metagenomes</taxon>
        <taxon>ecological metagenomes</taxon>
    </lineage>
</organism>
<comment type="caution">
    <text evidence="10">The sequence shown here is derived from an EMBL/GenBank/DDBJ whole genome shotgun (WGS) entry which is preliminary data.</text>
</comment>
<dbReference type="InterPro" id="IPR050086">
    <property type="entry name" value="MetN_ABC_transporter-like"/>
</dbReference>
<proteinExistence type="inferred from homology"/>
<evidence type="ECO:0000313" key="10">
    <source>
        <dbReference type="EMBL" id="MPL95647.1"/>
    </source>
</evidence>
<dbReference type="PANTHER" id="PTHR43166">
    <property type="entry name" value="AMINO ACID IMPORT ATP-BINDING PROTEIN"/>
    <property type="match status" value="1"/>
</dbReference>
<dbReference type="PIRSF" id="PIRSF039085">
    <property type="entry name" value="ABC_ATPase_HisP"/>
    <property type="match status" value="1"/>
</dbReference>
<dbReference type="GO" id="GO:0015424">
    <property type="term" value="F:ABC-type amino acid transporter activity"/>
    <property type="evidence" value="ECO:0007669"/>
    <property type="project" value="InterPro"/>
</dbReference>
<dbReference type="AlphaFoldDB" id="A0A644VWL0"/>
<comment type="similarity">
    <text evidence="2">Belongs to the ABC transporter superfamily.</text>
</comment>
<keyword evidence="6 10" id="KW-0067">ATP-binding</keyword>
<evidence type="ECO:0000259" key="9">
    <source>
        <dbReference type="PROSITE" id="PS50893"/>
    </source>
</evidence>
<reference evidence="10" key="1">
    <citation type="submission" date="2019-08" db="EMBL/GenBank/DDBJ databases">
        <authorList>
            <person name="Kucharzyk K."/>
            <person name="Murdoch R.W."/>
            <person name="Higgins S."/>
            <person name="Loffler F."/>
        </authorList>
    </citation>
    <scope>NUCLEOTIDE SEQUENCE</scope>
</reference>
<sequence length="278" mass="30402">MSNNGSETIPSDSAASQSAIEVRRLHKSFGSLSVLRDVSLSVGEGEVVSVIGPSGSGKSTLARCICRLEKINSGEIYLYGKRTDGSSHSNRDIARLVGMIFQQFNLFPHLSVLDNLTLSPIRILGLSRGDAEENAMALLKRVGLEEKRNARPNQLSGGQCQRVAIARALAMNPKIMLFDEPTSALDPELVGEVLDVIAGLADSGMTMMIITHEMMFAKEVSDRVFFMADGNIVEQGHPKKIFSCPEVPRTQLFLQRMLVHFGKELTEGDEKEACRHDA</sequence>
<evidence type="ECO:0000256" key="2">
    <source>
        <dbReference type="ARBA" id="ARBA00005417"/>
    </source>
</evidence>
<evidence type="ECO:0000256" key="5">
    <source>
        <dbReference type="ARBA" id="ARBA00022741"/>
    </source>
</evidence>
<keyword evidence="7" id="KW-0029">Amino-acid transport</keyword>
<evidence type="ECO:0000256" key="6">
    <source>
        <dbReference type="ARBA" id="ARBA00022840"/>
    </source>
</evidence>
<dbReference type="GO" id="GO:0005886">
    <property type="term" value="C:plasma membrane"/>
    <property type="evidence" value="ECO:0007669"/>
    <property type="project" value="UniProtKB-SubCell"/>
</dbReference>
<dbReference type="PROSITE" id="PS50893">
    <property type="entry name" value="ABC_TRANSPORTER_2"/>
    <property type="match status" value="1"/>
</dbReference>
<dbReference type="PANTHER" id="PTHR43166:SF9">
    <property type="entry name" value="GLUTAMATE_ASPARTATE IMPORT ATP-BINDING PROTEIN GLTL"/>
    <property type="match status" value="1"/>
</dbReference>
<dbReference type="CDD" id="cd03262">
    <property type="entry name" value="ABC_HisP_GlnQ"/>
    <property type="match status" value="1"/>
</dbReference>
<dbReference type="Gene3D" id="3.40.50.300">
    <property type="entry name" value="P-loop containing nucleotide triphosphate hydrolases"/>
    <property type="match status" value="1"/>
</dbReference>
<evidence type="ECO:0000256" key="4">
    <source>
        <dbReference type="ARBA" id="ARBA00022475"/>
    </source>
</evidence>
<evidence type="ECO:0000256" key="8">
    <source>
        <dbReference type="ARBA" id="ARBA00023136"/>
    </source>
</evidence>
<comment type="subcellular location">
    <subcellularLocation>
        <location evidence="1">Cell membrane</location>
        <topology evidence="1">Peripheral membrane protein</topology>
    </subcellularLocation>
</comment>
<gene>
    <name evidence="10" type="primary">glnQ_23</name>
    <name evidence="10" type="ORF">SDC9_41819</name>
</gene>
<feature type="domain" description="ABC transporter" evidence="9">
    <location>
        <begin position="20"/>
        <end position="254"/>
    </location>
</feature>
<name>A0A644VWL0_9ZZZZ</name>
<dbReference type="InterPro" id="IPR003439">
    <property type="entry name" value="ABC_transporter-like_ATP-bd"/>
</dbReference>
<keyword evidence="8" id="KW-0472">Membrane</keyword>
<keyword evidence="3" id="KW-0813">Transport</keyword>
<dbReference type="SUPFAM" id="SSF52540">
    <property type="entry name" value="P-loop containing nucleoside triphosphate hydrolases"/>
    <property type="match status" value="1"/>
</dbReference>
<dbReference type="FunFam" id="3.40.50.300:FF:000020">
    <property type="entry name" value="Amino acid ABC transporter ATP-binding component"/>
    <property type="match status" value="1"/>
</dbReference>
<dbReference type="GO" id="GO:0005524">
    <property type="term" value="F:ATP binding"/>
    <property type="evidence" value="ECO:0007669"/>
    <property type="project" value="UniProtKB-KW"/>
</dbReference>
<dbReference type="InterPro" id="IPR030679">
    <property type="entry name" value="ABC_ATPase_HisP-typ"/>
</dbReference>
<dbReference type="Pfam" id="PF00005">
    <property type="entry name" value="ABC_tran"/>
    <property type="match status" value="1"/>
</dbReference>
<dbReference type="InterPro" id="IPR027417">
    <property type="entry name" value="P-loop_NTPase"/>
</dbReference>
<evidence type="ECO:0000256" key="1">
    <source>
        <dbReference type="ARBA" id="ARBA00004202"/>
    </source>
</evidence>
<dbReference type="PROSITE" id="PS00211">
    <property type="entry name" value="ABC_TRANSPORTER_1"/>
    <property type="match status" value="1"/>
</dbReference>
<dbReference type="GO" id="GO:0016887">
    <property type="term" value="F:ATP hydrolysis activity"/>
    <property type="evidence" value="ECO:0007669"/>
    <property type="project" value="InterPro"/>
</dbReference>